<proteinExistence type="predicted"/>
<name>A0ABS7USK7_9BACI</name>
<organism evidence="1 2">
    <name type="scientific">Metabacillus rhizolycopersici</name>
    <dbReference type="NCBI Taxonomy" id="2875709"/>
    <lineage>
        <taxon>Bacteria</taxon>
        <taxon>Bacillati</taxon>
        <taxon>Bacillota</taxon>
        <taxon>Bacilli</taxon>
        <taxon>Bacillales</taxon>
        <taxon>Bacillaceae</taxon>
        <taxon>Metabacillus</taxon>
    </lineage>
</organism>
<evidence type="ECO:0000313" key="1">
    <source>
        <dbReference type="EMBL" id="MBZ5751022.1"/>
    </source>
</evidence>
<evidence type="ECO:0000313" key="2">
    <source>
        <dbReference type="Proteomes" id="UP001165287"/>
    </source>
</evidence>
<protein>
    <submittedName>
        <fullName evidence="1">Uncharacterized protein</fullName>
    </submittedName>
</protein>
<keyword evidence="2" id="KW-1185">Reference proteome</keyword>
<sequence length="52" mass="6151">MNTFKINDQMRIEKINDHYCLVKGIEESKKSVELCFFSLVDALSYSSERNYL</sequence>
<accession>A0ABS7USK7</accession>
<dbReference type="EMBL" id="JAIQUM010000024">
    <property type="protein sequence ID" value="MBZ5751022.1"/>
    <property type="molecule type" value="Genomic_DNA"/>
</dbReference>
<dbReference type="Proteomes" id="UP001165287">
    <property type="component" value="Unassembled WGS sequence"/>
</dbReference>
<gene>
    <name evidence="1" type="ORF">K9V48_12370</name>
</gene>
<reference evidence="1" key="1">
    <citation type="submission" date="2024-05" db="EMBL/GenBank/DDBJ databases">
        <title>Metabacillus sp. nov., isolated from the rhizosphere soil of tomato plants.</title>
        <authorList>
            <person name="Ma R."/>
        </authorList>
    </citation>
    <scope>NUCLEOTIDE SEQUENCE</scope>
    <source>
        <strain evidence="1">DBTR6</strain>
    </source>
</reference>
<dbReference type="RefSeq" id="WP_224139298.1">
    <property type="nucleotide sequence ID" value="NZ_JAIQUM010000024.1"/>
</dbReference>
<comment type="caution">
    <text evidence="1">The sequence shown here is derived from an EMBL/GenBank/DDBJ whole genome shotgun (WGS) entry which is preliminary data.</text>
</comment>